<gene>
    <name evidence="2" type="ORF">NS506_00767</name>
</gene>
<dbReference type="InterPro" id="IPR036426">
    <property type="entry name" value="Bulb-type_lectin_dom_sf"/>
</dbReference>
<dbReference type="SUPFAM" id="SSF51110">
    <property type="entry name" value="alpha-D-mannose-specific plant lectins"/>
    <property type="match status" value="1"/>
</dbReference>
<name>A0ABC8ALB7_9NOCA</name>
<dbReference type="Gene3D" id="2.90.10.10">
    <property type="entry name" value="Bulb-type lectin domain"/>
    <property type="match status" value="2"/>
</dbReference>
<protein>
    <recommendedName>
        <fullName evidence="1">Bulb-type lectin domain-containing protein</fullName>
    </recommendedName>
</protein>
<dbReference type="EMBL" id="CP017839">
    <property type="protein sequence ID" value="APA94846.1"/>
    <property type="molecule type" value="Genomic_DNA"/>
</dbReference>
<evidence type="ECO:0000313" key="3">
    <source>
        <dbReference type="Proteomes" id="UP000180166"/>
    </source>
</evidence>
<dbReference type="AlphaFoldDB" id="A0ABC8ALB7"/>
<proteinExistence type="predicted"/>
<feature type="domain" description="Bulb-type lectin" evidence="1">
    <location>
        <begin position="90"/>
        <end position="195"/>
    </location>
</feature>
<sequence length="198" mass="20232">MQGQNIGYGYAVNGVTNWTVAANLDHTRHVGASASACAFEGAPSAPAGFQVQSATSSTLQPEFQTAQLHNLLGISEQAILRVVATPPTGCGVMRRGDGLCPGHSLSSCDGRFTLTLQGDGNLVLTQTGTPIWASATNGGVIAIMQNDGNFVIYNSAGASSWATGTNPSGSTLVVQDDGNVVVYTAGAQPLWSSHTAGH</sequence>
<dbReference type="PROSITE" id="PS50927">
    <property type="entry name" value="BULB_LECTIN"/>
    <property type="match status" value="1"/>
</dbReference>
<reference evidence="2 3" key="1">
    <citation type="submission" date="2016-10" db="EMBL/GenBank/DDBJ databases">
        <title>Genome sequence of Nocardia seriolae strain EM150506, isolated from Anguila japonica.</title>
        <authorList>
            <person name="Han H.-J."/>
        </authorList>
    </citation>
    <scope>NUCLEOTIDE SEQUENCE [LARGE SCALE GENOMIC DNA]</scope>
    <source>
        <strain evidence="2 3">EM150506</strain>
    </source>
</reference>
<dbReference type="SMART" id="SM00108">
    <property type="entry name" value="B_lectin"/>
    <property type="match status" value="1"/>
</dbReference>
<organism evidence="2 3">
    <name type="scientific">Nocardia seriolae</name>
    <dbReference type="NCBI Taxonomy" id="37332"/>
    <lineage>
        <taxon>Bacteria</taxon>
        <taxon>Bacillati</taxon>
        <taxon>Actinomycetota</taxon>
        <taxon>Actinomycetes</taxon>
        <taxon>Mycobacteriales</taxon>
        <taxon>Nocardiaceae</taxon>
        <taxon>Nocardia</taxon>
    </lineage>
</organism>
<dbReference type="KEGG" id="nsr:NS506_00767"/>
<accession>A0ABC8ALB7</accession>
<evidence type="ECO:0000313" key="2">
    <source>
        <dbReference type="EMBL" id="APA94846.1"/>
    </source>
</evidence>
<dbReference type="Proteomes" id="UP000180166">
    <property type="component" value="Chromosome"/>
</dbReference>
<dbReference type="CDD" id="cd00028">
    <property type="entry name" value="B_lectin"/>
    <property type="match status" value="1"/>
</dbReference>
<evidence type="ECO:0000259" key="1">
    <source>
        <dbReference type="PROSITE" id="PS50927"/>
    </source>
</evidence>
<dbReference type="InterPro" id="IPR001480">
    <property type="entry name" value="Bulb-type_lectin_dom"/>
</dbReference>